<dbReference type="PANTHER" id="PTHR46401">
    <property type="entry name" value="GLYCOSYLTRANSFERASE WBBK-RELATED"/>
    <property type="match status" value="1"/>
</dbReference>
<organism evidence="5 6">
    <name type="scientific">Thermodesulfatator autotrophicus</name>
    <dbReference type="NCBI Taxonomy" id="1795632"/>
    <lineage>
        <taxon>Bacteria</taxon>
        <taxon>Pseudomonadati</taxon>
        <taxon>Thermodesulfobacteriota</taxon>
        <taxon>Thermodesulfobacteria</taxon>
        <taxon>Thermodesulfobacteriales</taxon>
        <taxon>Thermodesulfatatoraceae</taxon>
        <taxon>Thermodesulfatator</taxon>
    </lineage>
</organism>
<evidence type="ECO:0000256" key="2">
    <source>
        <dbReference type="SAM" id="Phobius"/>
    </source>
</evidence>
<dbReference type="PANTHER" id="PTHR46401:SF2">
    <property type="entry name" value="GLYCOSYLTRANSFERASE WBBK-RELATED"/>
    <property type="match status" value="1"/>
</dbReference>
<feature type="domain" description="Glycosyl transferase family 1" evidence="3">
    <location>
        <begin position="217"/>
        <end position="365"/>
    </location>
</feature>
<keyword evidence="1" id="KW-0808">Transferase</keyword>
<accession>A0A177E848</accession>
<evidence type="ECO:0008006" key="7">
    <source>
        <dbReference type="Google" id="ProtNLM"/>
    </source>
</evidence>
<comment type="caution">
    <text evidence="5">The sequence shown here is derived from an EMBL/GenBank/DDBJ whole genome shotgun (WGS) entry which is preliminary data.</text>
</comment>
<dbReference type="GO" id="GO:0016757">
    <property type="term" value="F:glycosyltransferase activity"/>
    <property type="evidence" value="ECO:0007669"/>
    <property type="project" value="InterPro"/>
</dbReference>
<dbReference type="Proteomes" id="UP000076964">
    <property type="component" value="Unassembled WGS sequence"/>
</dbReference>
<sequence length="400" mass="46680">MLWRTLHSEQSELISFLIIDLFAVILPQKIMARKKILFIKRKFSPFGGAELYLKRVISFLKRDYEIAVLSEKWPAQDGIEIFVLPKAKLLSDLFFALQAKNFLKKKECFDLVVSFDRTISQDIYRASDGCHLRWLKQRKLFENKLKVNYSKHFRLKNRIISWLEKKCLQISKKIIANSNMVKNDFNHFYGSDISNKTIVCYNGVNLSIFSPISSSQKEYFKKKLNLPSMTDILLFIGSGYKRKGLDIVLDYFEKYSNKNQYLVVIGKEKRLMTYKKRISSKLQDKVRFLGPTTNTVIYYQSADLFILPTYYDPFANTTLEAMACGLPVITTPYNGASEIIKNGKEGFILDNSSHKEFNNNLTEAIFKIKDSYNFFSRNSYQKACLFELEKQTNLFVKQLI</sequence>
<feature type="transmembrane region" description="Helical" evidence="2">
    <location>
        <begin position="13"/>
        <end position="32"/>
    </location>
</feature>
<keyword evidence="2" id="KW-0472">Membrane</keyword>
<dbReference type="InterPro" id="IPR001296">
    <property type="entry name" value="Glyco_trans_1"/>
</dbReference>
<dbReference type="SUPFAM" id="SSF53756">
    <property type="entry name" value="UDP-Glycosyltransferase/glycogen phosphorylase"/>
    <property type="match status" value="1"/>
</dbReference>
<evidence type="ECO:0000259" key="4">
    <source>
        <dbReference type="Pfam" id="PF13439"/>
    </source>
</evidence>
<dbReference type="GO" id="GO:0009103">
    <property type="term" value="P:lipopolysaccharide biosynthetic process"/>
    <property type="evidence" value="ECO:0007669"/>
    <property type="project" value="TreeGrafter"/>
</dbReference>
<evidence type="ECO:0000259" key="3">
    <source>
        <dbReference type="Pfam" id="PF00534"/>
    </source>
</evidence>
<name>A0A177E848_9BACT</name>
<proteinExistence type="predicted"/>
<keyword evidence="2" id="KW-1133">Transmembrane helix</keyword>
<dbReference type="CDD" id="cd03801">
    <property type="entry name" value="GT4_PimA-like"/>
    <property type="match status" value="1"/>
</dbReference>
<keyword evidence="6" id="KW-1185">Reference proteome</keyword>
<reference evidence="5 6" key="1">
    <citation type="submission" date="2016-02" db="EMBL/GenBank/DDBJ databases">
        <title>Draft genome sequence of Thermodesulfatator sp. S606.</title>
        <authorList>
            <person name="Lai Q."/>
            <person name="Cao J."/>
            <person name="Dupont S."/>
            <person name="Shao Z."/>
            <person name="Jebbar M."/>
            <person name="Alain K."/>
        </authorList>
    </citation>
    <scope>NUCLEOTIDE SEQUENCE [LARGE SCALE GENOMIC DNA]</scope>
    <source>
        <strain evidence="5 6">S606</strain>
    </source>
</reference>
<dbReference type="InterPro" id="IPR028098">
    <property type="entry name" value="Glyco_trans_4-like_N"/>
</dbReference>
<dbReference type="AlphaFoldDB" id="A0A177E848"/>
<dbReference type="Pfam" id="PF13439">
    <property type="entry name" value="Glyco_transf_4"/>
    <property type="match status" value="1"/>
</dbReference>
<protein>
    <recommendedName>
        <fullName evidence="7">Glycosyl transferase family 1 domain-containing protein</fullName>
    </recommendedName>
</protein>
<feature type="domain" description="Glycosyltransferase subfamily 4-like N-terminal" evidence="4">
    <location>
        <begin position="46"/>
        <end position="207"/>
    </location>
</feature>
<gene>
    <name evidence="5" type="ORF">TH606_05600</name>
</gene>
<evidence type="ECO:0000256" key="1">
    <source>
        <dbReference type="ARBA" id="ARBA00022679"/>
    </source>
</evidence>
<evidence type="ECO:0000313" key="6">
    <source>
        <dbReference type="Proteomes" id="UP000076964"/>
    </source>
</evidence>
<dbReference type="Gene3D" id="3.40.50.2000">
    <property type="entry name" value="Glycogen Phosphorylase B"/>
    <property type="match status" value="2"/>
</dbReference>
<keyword evidence="2" id="KW-0812">Transmembrane</keyword>
<evidence type="ECO:0000313" key="5">
    <source>
        <dbReference type="EMBL" id="OAG27671.1"/>
    </source>
</evidence>
<dbReference type="EMBL" id="LSFI01000022">
    <property type="protein sequence ID" value="OAG27671.1"/>
    <property type="molecule type" value="Genomic_DNA"/>
</dbReference>
<dbReference type="Pfam" id="PF00534">
    <property type="entry name" value="Glycos_transf_1"/>
    <property type="match status" value="1"/>
</dbReference>
<dbReference type="STRING" id="1795632.TH606_05600"/>